<organism evidence="1">
    <name type="scientific">Lepeophtheirus salmonis</name>
    <name type="common">Salmon louse</name>
    <name type="synonym">Caligus salmonis</name>
    <dbReference type="NCBI Taxonomy" id="72036"/>
    <lineage>
        <taxon>Eukaryota</taxon>
        <taxon>Metazoa</taxon>
        <taxon>Ecdysozoa</taxon>
        <taxon>Arthropoda</taxon>
        <taxon>Crustacea</taxon>
        <taxon>Multicrustacea</taxon>
        <taxon>Hexanauplia</taxon>
        <taxon>Copepoda</taxon>
        <taxon>Siphonostomatoida</taxon>
        <taxon>Caligidae</taxon>
        <taxon>Lepeophtheirus</taxon>
    </lineage>
</organism>
<dbReference type="AlphaFoldDB" id="A0A0K2TH24"/>
<feature type="non-terminal residue" evidence="1">
    <location>
        <position position="1"/>
    </location>
</feature>
<protein>
    <submittedName>
        <fullName evidence="1">Uncharacterized protein</fullName>
    </submittedName>
</protein>
<reference evidence="1" key="1">
    <citation type="submission" date="2014-05" db="EMBL/GenBank/DDBJ databases">
        <authorList>
            <person name="Chronopoulou M."/>
        </authorList>
    </citation>
    <scope>NUCLEOTIDE SEQUENCE</scope>
    <source>
        <tissue evidence="1">Whole organism</tissue>
    </source>
</reference>
<proteinExistence type="predicted"/>
<accession>A0A0K2TH24</accession>
<sequence>KEEEGKKLSVEKGLVDLIRSTSRIDVFHFVKKSFFLSHQVKTILYSTLPYPISSRNTTHLRRLFTYGDCFVGSIFC</sequence>
<dbReference type="EMBL" id="HACA01007440">
    <property type="protein sequence ID" value="CDW24801.1"/>
    <property type="molecule type" value="Transcribed_RNA"/>
</dbReference>
<evidence type="ECO:0000313" key="1">
    <source>
        <dbReference type="EMBL" id="CDW24801.1"/>
    </source>
</evidence>
<name>A0A0K2TH24_LEPSM</name>